<proteinExistence type="predicted"/>
<dbReference type="PANTHER" id="PTHR44591:SF3">
    <property type="entry name" value="RESPONSE REGULATORY DOMAIN-CONTAINING PROTEIN"/>
    <property type="match status" value="1"/>
</dbReference>
<keyword evidence="1 2" id="KW-0597">Phosphoprotein</keyword>
<dbReference type="InterPro" id="IPR050595">
    <property type="entry name" value="Bact_response_regulator"/>
</dbReference>
<feature type="modified residue" description="4-aspartylphosphate" evidence="2">
    <location>
        <position position="54"/>
    </location>
</feature>
<protein>
    <submittedName>
        <fullName evidence="4">Response regulator receiver protein</fullName>
    </submittedName>
</protein>
<dbReference type="Proteomes" id="UP000006250">
    <property type="component" value="Unassembled WGS sequence"/>
</dbReference>
<comment type="caution">
    <text evidence="4">The sequence shown here is derived from an EMBL/GenBank/DDBJ whole genome shotgun (WGS) entry which is preliminary data.</text>
</comment>
<dbReference type="Pfam" id="PF00072">
    <property type="entry name" value="Response_reg"/>
    <property type="match status" value="1"/>
</dbReference>
<evidence type="ECO:0000259" key="3">
    <source>
        <dbReference type="PROSITE" id="PS50110"/>
    </source>
</evidence>
<sequence length="119" mass="12926">MSKKTILTVDDDPNIRDYLDALFSDNGYEVVTAESGERAMELLKDLRPDLITLDVEMPDKTGPWVSRAIGKDPSLAAIPIVVITGHTELTYIIPKAAAFIGKPFDADEVLRVVAQAIGA</sequence>
<dbReference type="PANTHER" id="PTHR44591">
    <property type="entry name" value="STRESS RESPONSE REGULATOR PROTEIN 1"/>
    <property type="match status" value="1"/>
</dbReference>
<evidence type="ECO:0000256" key="2">
    <source>
        <dbReference type="PROSITE-ProRule" id="PRU00169"/>
    </source>
</evidence>
<keyword evidence="5" id="KW-1185">Reference proteome</keyword>
<dbReference type="AlphaFoldDB" id="E1JTY9"/>
<evidence type="ECO:0000313" key="5">
    <source>
        <dbReference type="Proteomes" id="UP000006250"/>
    </source>
</evidence>
<dbReference type="STRING" id="596151.DesfrDRAFT_1088"/>
<evidence type="ECO:0000256" key="1">
    <source>
        <dbReference type="ARBA" id="ARBA00022553"/>
    </source>
</evidence>
<dbReference type="eggNOG" id="COG0745">
    <property type="taxonomic scope" value="Bacteria"/>
</dbReference>
<name>E1JTY9_SOLFR</name>
<organism evidence="4 5">
    <name type="scientific">Solidesulfovibrio fructosivorans JJ]</name>
    <dbReference type="NCBI Taxonomy" id="596151"/>
    <lineage>
        <taxon>Bacteria</taxon>
        <taxon>Pseudomonadati</taxon>
        <taxon>Thermodesulfobacteriota</taxon>
        <taxon>Desulfovibrionia</taxon>
        <taxon>Desulfovibrionales</taxon>
        <taxon>Desulfovibrionaceae</taxon>
        <taxon>Solidesulfovibrio</taxon>
    </lineage>
</organism>
<dbReference type="PROSITE" id="PS50110">
    <property type="entry name" value="RESPONSE_REGULATORY"/>
    <property type="match status" value="1"/>
</dbReference>
<dbReference type="OrthoDB" id="5295285at2"/>
<dbReference type="InterPro" id="IPR001789">
    <property type="entry name" value="Sig_transdc_resp-reg_receiver"/>
</dbReference>
<accession>E1JTY9</accession>
<dbReference type="SMART" id="SM00448">
    <property type="entry name" value="REC"/>
    <property type="match status" value="1"/>
</dbReference>
<evidence type="ECO:0000313" key="4">
    <source>
        <dbReference type="EMBL" id="EFL52268.1"/>
    </source>
</evidence>
<dbReference type="EMBL" id="AECZ01000005">
    <property type="protein sequence ID" value="EFL52268.1"/>
    <property type="molecule type" value="Genomic_DNA"/>
</dbReference>
<feature type="domain" description="Response regulatory" evidence="3">
    <location>
        <begin position="5"/>
        <end position="117"/>
    </location>
</feature>
<dbReference type="GO" id="GO:0000160">
    <property type="term" value="P:phosphorelay signal transduction system"/>
    <property type="evidence" value="ECO:0007669"/>
    <property type="project" value="InterPro"/>
</dbReference>
<dbReference type="Gene3D" id="3.40.50.2300">
    <property type="match status" value="1"/>
</dbReference>
<gene>
    <name evidence="4" type="ORF">DesfrDRAFT_1088</name>
</gene>
<dbReference type="SUPFAM" id="SSF52172">
    <property type="entry name" value="CheY-like"/>
    <property type="match status" value="1"/>
</dbReference>
<reference evidence="4 5" key="1">
    <citation type="submission" date="2010-08" db="EMBL/GenBank/DDBJ databases">
        <title>The draft genome of Desulfovibrio fructosovorans JJ.</title>
        <authorList>
            <consortium name="US DOE Joint Genome Institute (JGI-PGF)"/>
            <person name="Lucas S."/>
            <person name="Copeland A."/>
            <person name="Lapidus A."/>
            <person name="Cheng J.-F."/>
            <person name="Bruce D."/>
            <person name="Goodwin L."/>
            <person name="Pitluck S."/>
            <person name="Land M.L."/>
            <person name="Hauser L."/>
            <person name="Chang Y.-J."/>
            <person name="Jeffries C."/>
            <person name="Wall J.D."/>
            <person name="Stahl D.A."/>
            <person name="Arkin A.P."/>
            <person name="Dehal P."/>
            <person name="Stolyar S.M."/>
            <person name="Hazen T.C."/>
            <person name="Woyke T.J."/>
        </authorList>
    </citation>
    <scope>NUCLEOTIDE SEQUENCE [LARGE SCALE GENOMIC DNA]</scope>
    <source>
        <strain evidence="4 5">JJ</strain>
    </source>
</reference>
<dbReference type="InterPro" id="IPR011006">
    <property type="entry name" value="CheY-like_superfamily"/>
</dbReference>
<dbReference type="RefSeq" id="WP_005991869.1">
    <property type="nucleotide sequence ID" value="NZ_AECZ01000005.1"/>
</dbReference>